<protein>
    <submittedName>
        <fullName evidence="1">Uncharacterized protein</fullName>
    </submittedName>
</protein>
<comment type="caution">
    <text evidence="1">The sequence shown here is derived from an EMBL/GenBank/DDBJ whole genome shotgun (WGS) entry which is preliminary data.</text>
</comment>
<keyword evidence="2" id="KW-1185">Reference proteome</keyword>
<dbReference type="AlphaFoldDB" id="A0A2B7Z5W4"/>
<evidence type="ECO:0000313" key="2">
    <source>
        <dbReference type="Proteomes" id="UP000226031"/>
    </source>
</evidence>
<accession>A0A2B7Z5W4</accession>
<reference evidence="1 2" key="1">
    <citation type="submission" date="2017-10" db="EMBL/GenBank/DDBJ databases">
        <title>Comparative genomics in systemic dimorphic fungi from Ajellomycetaceae.</title>
        <authorList>
            <person name="Munoz J.F."/>
            <person name="Mcewen J.G."/>
            <person name="Clay O.K."/>
            <person name="Cuomo C.A."/>
        </authorList>
    </citation>
    <scope>NUCLEOTIDE SEQUENCE [LARGE SCALE GENOMIC DNA]</scope>
    <source>
        <strain evidence="1 2">UAMH4076</strain>
    </source>
</reference>
<dbReference type="EMBL" id="PDND01000473">
    <property type="protein sequence ID" value="PGH28412.1"/>
    <property type="molecule type" value="Genomic_DNA"/>
</dbReference>
<organism evidence="1 2">
    <name type="scientific">[Emmonsia] crescens</name>
    <dbReference type="NCBI Taxonomy" id="73230"/>
    <lineage>
        <taxon>Eukaryota</taxon>
        <taxon>Fungi</taxon>
        <taxon>Dikarya</taxon>
        <taxon>Ascomycota</taxon>
        <taxon>Pezizomycotina</taxon>
        <taxon>Eurotiomycetes</taxon>
        <taxon>Eurotiomycetidae</taxon>
        <taxon>Onygenales</taxon>
        <taxon>Ajellomycetaceae</taxon>
        <taxon>Emergomyces</taxon>
    </lineage>
</organism>
<name>A0A2B7Z5W4_9EURO</name>
<sequence length="111" mass="11927">MSPSSPPSENGLREGSLTSECDAHHGLQAQGCISAVNDQLASGLGHLLRAVSHWKLCGVRMLQLSAMFAEGDVKTMAHYSCVTLTVRDTCLIMKIAKALRSSYFSDAVDMI</sequence>
<dbReference type="Proteomes" id="UP000226031">
    <property type="component" value="Unassembled WGS sequence"/>
</dbReference>
<evidence type="ECO:0000313" key="1">
    <source>
        <dbReference type="EMBL" id="PGH28412.1"/>
    </source>
</evidence>
<gene>
    <name evidence="1" type="ORF">GX50_08852</name>
</gene>
<proteinExistence type="predicted"/>